<reference evidence="2 3" key="1">
    <citation type="submission" date="2017-06" db="EMBL/GenBank/DDBJ databases">
        <authorList>
            <person name="Kim H.J."/>
            <person name="Triplett B.A."/>
        </authorList>
    </citation>
    <scope>NUCLEOTIDE SEQUENCE [LARGE SCALE GENOMIC DNA]</scope>
    <source>
        <strain evidence="2 3">DSM 19307</strain>
    </source>
</reference>
<sequence>MKWIVTFALLLAFYGALGQKTEKQLMDTIDFVTQEIQTLTNSDYAYKAYRLNYDNCNLEIEQAPQGDSTKWDLFAFWFVDIDETKMKVLEQPNGEWGLILNTISEEWKIKYVSETDSGRRNFIIMLSDDREQLIALGQAIYFAIKKCKSMDRVGDY</sequence>
<evidence type="ECO:0000313" key="2">
    <source>
        <dbReference type="EMBL" id="SNT18976.1"/>
    </source>
</evidence>
<evidence type="ECO:0000256" key="1">
    <source>
        <dbReference type="SAM" id="SignalP"/>
    </source>
</evidence>
<dbReference type="Proteomes" id="UP000198393">
    <property type="component" value="Unassembled WGS sequence"/>
</dbReference>
<dbReference type="RefSeq" id="WP_089357432.1">
    <property type="nucleotide sequence ID" value="NZ_FZPD01000004.1"/>
</dbReference>
<proteinExistence type="predicted"/>
<accession>A0A239KKT1</accession>
<organism evidence="2 3">
    <name type="scientific">Ekhidna lutea</name>
    <dbReference type="NCBI Taxonomy" id="447679"/>
    <lineage>
        <taxon>Bacteria</taxon>
        <taxon>Pseudomonadati</taxon>
        <taxon>Bacteroidota</taxon>
        <taxon>Cytophagia</taxon>
        <taxon>Cytophagales</taxon>
        <taxon>Reichenbachiellaceae</taxon>
        <taxon>Ekhidna</taxon>
    </lineage>
</organism>
<keyword evidence="3" id="KW-1185">Reference proteome</keyword>
<keyword evidence="1" id="KW-0732">Signal</keyword>
<dbReference type="EMBL" id="FZPD01000004">
    <property type="protein sequence ID" value="SNT18976.1"/>
    <property type="molecule type" value="Genomic_DNA"/>
</dbReference>
<feature type="chain" id="PRO_5013235315" evidence="1">
    <location>
        <begin position="19"/>
        <end position="156"/>
    </location>
</feature>
<protein>
    <submittedName>
        <fullName evidence="2">Uncharacterized protein</fullName>
    </submittedName>
</protein>
<feature type="signal peptide" evidence="1">
    <location>
        <begin position="1"/>
        <end position="18"/>
    </location>
</feature>
<gene>
    <name evidence="2" type="ORF">SAMN05421640_2749</name>
</gene>
<name>A0A239KKT1_EKHLU</name>
<evidence type="ECO:0000313" key="3">
    <source>
        <dbReference type="Proteomes" id="UP000198393"/>
    </source>
</evidence>
<dbReference type="AlphaFoldDB" id="A0A239KKT1"/>